<keyword evidence="2" id="KW-1185">Reference proteome</keyword>
<dbReference type="Proteomes" id="UP000746747">
    <property type="component" value="Unassembled WGS sequence"/>
</dbReference>
<name>A0A8J2LYT5_9BILA</name>
<dbReference type="AlphaFoldDB" id="A0A8J2LYT5"/>
<evidence type="ECO:0000313" key="1">
    <source>
        <dbReference type="EMBL" id="CAG9532649.1"/>
    </source>
</evidence>
<organism evidence="1 2">
    <name type="scientific">Cercopithifilaria johnstoni</name>
    <dbReference type="NCBI Taxonomy" id="2874296"/>
    <lineage>
        <taxon>Eukaryota</taxon>
        <taxon>Metazoa</taxon>
        <taxon>Ecdysozoa</taxon>
        <taxon>Nematoda</taxon>
        <taxon>Chromadorea</taxon>
        <taxon>Rhabditida</taxon>
        <taxon>Spirurina</taxon>
        <taxon>Spiruromorpha</taxon>
        <taxon>Filarioidea</taxon>
        <taxon>Onchocercidae</taxon>
        <taxon>Cercopithifilaria</taxon>
    </lineage>
</organism>
<comment type="caution">
    <text evidence="1">The sequence shown here is derived from an EMBL/GenBank/DDBJ whole genome shotgun (WGS) entry which is preliminary data.</text>
</comment>
<reference evidence="1" key="1">
    <citation type="submission" date="2021-09" db="EMBL/GenBank/DDBJ databases">
        <authorList>
            <consortium name="Pathogen Informatics"/>
        </authorList>
    </citation>
    <scope>NUCLEOTIDE SEQUENCE</scope>
</reference>
<accession>A0A8J2LYT5</accession>
<sequence>MDQQNIESERSMEKPSMMTFEMKKHIIEERIADVKESMHALRNTMQETTNEVKGIFHRVMKLQNIVDDVSENVKIQLDESKKIREKKVKLILKAYFPGHRVIEH</sequence>
<gene>
    <name evidence="1" type="ORF">CJOHNSTONI_LOCUS2943</name>
</gene>
<dbReference type="OrthoDB" id="5807785at2759"/>
<dbReference type="EMBL" id="CAKAEH010001029">
    <property type="protein sequence ID" value="CAG9532649.1"/>
    <property type="molecule type" value="Genomic_DNA"/>
</dbReference>
<proteinExistence type="predicted"/>
<protein>
    <submittedName>
        <fullName evidence="1">Uncharacterized protein</fullName>
    </submittedName>
</protein>
<evidence type="ECO:0000313" key="2">
    <source>
        <dbReference type="Proteomes" id="UP000746747"/>
    </source>
</evidence>